<evidence type="ECO:0000256" key="1">
    <source>
        <dbReference type="SAM" id="MobiDB-lite"/>
    </source>
</evidence>
<dbReference type="Proteomes" id="UP000008311">
    <property type="component" value="Unassembled WGS sequence"/>
</dbReference>
<evidence type="ECO:0000259" key="2">
    <source>
        <dbReference type="Pfam" id="PF14244"/>
    </source>
</evidence>
<dbReference type="InterPro" id="IPR029472">
    <property type="entry name" value="Copia-like_N"/>
</dbReference>
<sequence>MAGENDNKQQVVASPHPRIPQPWENNPYHPLYLHHSDQTGGALIPISLEEDNYQTWQEAIIDALDVKNKAGFIDGTQKKPEEDGEEQQ</sequence>
<dbReference type="InParanoid" id="B9RHL9"/>
<feature type="region of interest" description="Disordered" evidence="1">
    <location>
        <begin position="1"/>
        <end position="25"/>
    </location>
</feature>
<gene>
    <name evidence="3" type="ORF">RCOM_1761390</name>
</gene>
<proteinExistence type="predicted"/>
<organism evidence="3 4">
    <name type="scientific">Ricinus communis</name>
    <name type="common">Castor bean</name>
    <dbReference type="NCBI Taxonomy" id="3988"/>
    <lineage>
        <taxon>Eukaryota</taxon>
        <taxon>Viridiplantae</taxon>
        <taxon>Streptophyta</taxon>
        <taxon>Embryophyta</taxon>
        <taxon>Tracheophyta</taxon>
        <taxon>Spermatophyta</taxon>
        <taxon>Magnoliopsida</taxon>
        <taxon>eudicotyledons</taxon>
        <taxon>Gunneridae</taxon>
        <taxon>Pentapetalae</taxon>
        <taxon>rosids</taxon>
        <taxon>fabids</taxon>
        <taxon>Malpighiales</taxon>
        <taxon>Euphorbiaceae</taxon>
        <taxon>Acalyphoideae</taxon>
        <taxon>Acalypheae</taxon>
        <taxon>Ricinus</taxon>
    </lineage>
</organism>
<keyword evidence="4" id="KW-1185">Reference proteome</keyword>
<dbReference type="Pfam" id="PF14244">
    <property type="entry name" value="Retrotran_gag_3"/>
    <property type="match status" value="1"/>
</dbReference>
<accession>B9RHL9</accession>
<dbReference type="EMBL" id="EQ973780">
    <property type="protein sequence ID" value="EEF49106.1"/>
    <property type="molecule type" value="Genomic_DNA"/>
</dbReference>
<dbReference type="AlphaFoldDB" id="B9RHL9"/>
<name>B9RHL9_RICCO</name>
<feature type="domain" description="Retrotransposon Copia-like N-terminal" evidence="2">
    <location>
        <begin position="34"/>
        <end position="81"/>
    </location>
</feature>
<protein>
    <recommendedName>
        <fullName evidence="2">Retrotransposon Copia-like N-terminal domain-containing protein</fullName>
    </recommendedName>
</protein>
<evidence type="ECO:0000313" key="4">
    <source>
        <dbReference type="Proteomes" id="UP000008311"/>
    </source>
</evidence>
<dbReference type="PANTHER" id="PTHR37610">
    <property type="entry name" value="CCHC-TYPE DOMAIN-CONTAINING PROTEIN"/>
    <property type="match status" value="1"/>
</dbReference>
<dbReference type="PANTHER" id="PTHR37610:SF40">
    <property type="entry name" value="OS01G0909600 PROTEIN"/>
    <property type="match status" value="1"/>
</dbReference>
<evidence type="ECO:0000313" key="3">
    <source>
        <dbReference type="EMBL" id="EEF49106.1"/>
    </source>
</evidence>
<reference evidence="4" key="1">
    <citation type="journal article" date="2010" name="Nat. Biotechnol.">
        <title>Draft genome sequence of the oilseed species Ricinus communis.</title>
        <authorList>
            <person name="Chan A.P."/>
            <person name="Crabtree J."/>
            <person name="Zhao Q."/>
            <person name="Lorenzi H."/>
            <person name="Orvis J."/>
            <person name="Puiu D."/>
            <person name="Melake-Berhan A."/>
            <person name="Jones K.M."/>
            <person name="Redman J."/>
            <person name="Chen G."/>
            <person name="Cahoon E.B."/>
            <person name="Gedil M."/>
            <person name="Stanke M."/>
            <person name="Haas B.J."/>
            <person name="Wortman J.R."/>
            <person name="Fraser-Liggett C.M."/>
            <person name="Ravel J."/>
            <person name="Rabinowicz P.D."/>
        </authorList>
    </citation>
    <scope>NUCLEOTIDE SEQUENCE [LARGE SCALE GENOMIC DNA]</scope>
    <source>
        <strain evidence="4">cv. Hale</strain>
    </source>
</reference>